<dbReference type="SUPFAM" id="SSF54593">
    <property type="entry name" value="Glyoxalase/Bleomycin resistance protein/Dihydroxybiphenyl dioxygenase"/>
    <property type="match status" value="1"/>
</dbReference>
<evidence type="ECO:0000256" key="1">
    <source>
        <dbReference type="ARBA" id="ARBA00009308"/>
    </source>
</evidence>
<dbReference type="PROSITE" id="PS51819">
    <property type="entry name" value="VOC"/>
    <property type="match status" value="1"/>
</dbReference>
<dbReference type="PANTHER" id="PTHR43048">
    <property type="entry name" value="METHYLMALONYL-COA EPIMERASE"/>
    <property type="match status" value="1"/>
</dbReference>
<dbReference type="GO" id="GO:0046872">
    <property type="term" value="F:metal ion binding"/>
    <property type="evidence" value="ECO:0007669"/>
    <property type="project" value="UniProtKB-KW"/>
</dbReference>
<dbReference type="InterPro" id="IPR051785">
    <property type="entry name" value="MMCE/EMCE_epimerase"/>
</dbReference>
<dbReference type="InterPro" id="IPR037523">
    <property type="entry name" value="VOC_core"/>
</dbReference>
<evidence type="ECO:0000259" key="3">
    <source>
        <dbReference type="PROSITE" id="PS51819"/>
    </source>
</evidence>
<dbReference type="RefSeq" id="WP_176068763.1">
    <property type="nucleotide sequence ID" value="NZ_BJTG01000013.1"/>
</dbReference>
<evidence type="ECO:0000256" key="2">
    <source>
        <dbReference type="ARBA" id="ARBA00022723"/>
    </source>
</evidence>
<evidence type="ECO:0000313" key="5">
    <source>
        <dbReference type="Proteomes" id="UP000503640"/>
    </source>
</evidence>
<proteinExistence type="inferred from homology"/>
<dbReference type="Gene3D" id="3.10.180.10">
    <property type="entry name" value="2,3-Dihydroxybiphenyl 1,2-Dioxygenase, domain 1"/>
    <property type="match status" value="1"/>
</dbReference>
<gene>
    <name evidence="4" type="primary">mceE</name>
    <name evidence="4" type="ORF">AMYX_40950</name>
</gene>
<comment type="similarity">
    <text evidence="1">Belongs to the methylmalonyl-CoA epimerase family.</text>
</comment>
<dbReference type="NCBIfam" id="TIGR03081">
    <property type="entry name" value="metmalonyl_epim"/>
    <property type="match status" value="1"/>
</dbReference>
<protein>
    <submittedName>
        <fullName evidence="4">Methylmalonyl-CoA epimerase</fullName>
    </submittedName>
</protein>
<name>A0A7I9VSC6_9BACT</name>
<dbReference type="AlphaFoldDB" id="A0A7I9VSC6"/>
<dbReference type="Pfam" id="PF13669">
    <property type="entry name" value="Glyoxalase_4"/>
    <property type="match status" value="1"/>
</dbReference>
<dbReference type="EMBL" id="BJTG01000013">
    <property type="protein sequence ID" value="GEJ59354.1"/>
    <property type="molecule type" value="Genomic_DNA"/>
</dbReference>
<keyword evidence="2" id="KW-0479">Metal-binding</keyword>
<feature type="domain" description="VOC" evidence="3">
    <location>
        <begin position="3"/>
        <end position="131"/>
    </location>
</feature>
<reference evidence="5" key="1">
    <citation type="journal article" date="2020" name="Appl. Environ. Microbiol.">
        <title>Diazotrophic Anaeromyxobacter Isolates from Soils.</title>
        <authorList>
            <person name="Masuda Y."/>
            <person name="Yamanaka H."/>
            <person name="Xu Z.X."/>
            <person name="Shiratori Y."/>
            <person name="Aono T."/>
            <person name="Amachi S."/>
            <person name="Senoo K."/>
            <person name="Itoh H."/>
        </authorList>
    </citation>
    <scope>NUCLEOTIDE SEQUENCE [LARGE SCALE GENOMIC DNA]</scope>
    <source>
        <strain evidence="5">R267</strain>
    </source>
</reference>
<dbReference type="InterPro" id="IPR029068">
    <property type="entry name" value="Glyas_Bleomycin-R_OHBP_Dase"/>
</dbReference>
<dbReference type="GO" id="GO:0046491">
    <property type="term" value="P:L-methylmalonyl-CoA metabolic process"/>
    <property type="evidence" value="ECO:0007669"/>
    <property type="project" value="TreeGrafter"/>
</dbReference>
<dbReference type="GO" id="GO:0004493">
    <property type="term" value="F:methylmalonyl-CoA epimerase activity"/>
    <property type="evidence" value="ECO:0007669"/>
    <property type="project" value="TreeGrafter"/>
</dbReference>
<sequence>MTGLDHVAILVADLDAAIRLYRDVYGLTLSEVEEVPSEQVRVAIFGHGAGRIELVSPTGPSSPMAKAIEKRGEGLHHVCLEVPDLAKAMAALKAGGAPLLDEVPRPGAGGAQVAFVHPKGSRGVLVELRQGPQKA</sequence>
<keyword evidence="5" id="KW-1185">Reference proteome</keyword>
<accession>A0A7I9VSC6</accession>
<evidence type="ECO:0000313" key="4">
    <source>
        <dbReference type="EMBL" id="GEJ59354.1"/>
    </source>
</evidence>
<dbReference type="Proteomes" id="UP000503640">
    <property type="component" value="Unassembled WGS sequence"/>
</dbReference>
<dbReference type="InterPro" id="IPR017515">
    <property type="entry name" value="MeMalonyl-CoA_epimerase"/>
</dbReference>
<dbReference type="CDD" id="cd07249">
    <property type="entry name" value="MMCE"/>
    <property type="match status" value="1"/>
</dbReference>
<comment type="caution">
    <text evidence="4">The sequence shown here is derived from an EMBL/GenBank/DDBJ whole genome shotgun (WGS) entry which is preliminary data.</text>
</comment>
<dbReference type="PANTHER" id="PTHR43048:SF3">
    <property type="entry name" value="METHYLMALONYL-COA EPIMERASE, MITOCHONDRIAL"/>
    <property type="match status" value="1"/>
</dbReference>
<organism evidence="4 5">
    <name type="scientific">Anaeromyxobacter diazotrophicus</name>
    <dbReference type="NCBI Taxonomy" id="2590199"/>
    <lineage>
        <taxon>Bacteria</taxon>
        <taxon>Pseudomonadati</taxon>
        <taxon>Myxococcota</taxon>
        <taxon>Myxococcia</taxon>
        <taxon>Myxococcales</taxon>
        <taxon>Cystobacterineae</taxon>
        <taxon>Anaeromyxobacteraceae</taxon>
        <taxon>Anaeromyxobacter</taxon>
    </lineage>
</organism>